<protein>
    <recommendedName>
        <fullName evidence="4">Potassium transporter TrkH</fullName>
    </recommendedName>
</protein>
<feature type="transmembrane region" description="Helical" evidence="1">
    <location>
        <begin position="35"/>
        <end position="57"/>
    </location>
</feature>
<keyword evidence="1" id="KW-0472">Membrane</keyword>
<keyword evidence="3" id="KW-1185">Reference proteome</keyword>
<dbReference type="KEGG" id="smon:AWR27_06730"/>
<reference evidence="2 3" key="1">
    <citation type="submission" date="2016-01" db="EMBL/GenBank/DDBJ databases">
        <authorList>
            <person name="Oliw E.H."/>
        </authorList>
    </citation>
    <scope>NUCLEOTIDE SEQUENCE [LARGE SCALE GENOMIC DNA]</scope>
    <source>
        <strain evidence="2 3">DY10</strain>
    </source>
</reference>
<evidence type="ECO:0000313" key="3">
    <source>
        <dbReference type="Proteomes" id="UP000187941"/>
    </source>
</evidence>
<dbReference type="OrthoDB" id="9813621at2"/>
<evidence type="ECO:0000313" key="2">
    <source>
        <dbReference type="EMBL" id="AQG79044.1"/>
    </source>
</evidence>
<dbReference type="STRING" id="1178516.AWR27_06730"/>
<name>A0A1P9WUI4_9BACT</name>
<keyword evidence="1" id="KW-0812">Transmembrane</keyword>
<sequence length="96" mass="10408">MVTKNQRLIGILLTVAFLLSVPFFAMQLTDEVNWTLSDFIIAGTLLLGTGLTGELILRKVNKTTHRIALCAMLLAALFLVWVELAVGLFGSPFAGS</sequence>
<evidence type="ECO:0008006" key="4">
    <source>
        <dbReference type="Google" id="ProtNLM"/>
    </source>
</evidence>
<organism evidence="2 3">
    <name type="scientific">Spirosoma montaniterrae</name>
    <dbReference type="NCBI Taxonomy" id="1178516"/>
    <lineage>
        <taxon>Bacteria</taxon>
        <taxon>Pseudomonadati</taxon>
        <taxon>Bacteroidota</taxon>
        <taxon>Cytophagia</taxon>
        <taxon>Cytophagales</taxon>
        <taxon>Cytophagaceae</taxon>
        <taxon>Spirosoma</taxon>
    </lineage>
</organism>
<dbReference type="RefSeq" id="WP_077130490.1">
    <property type="nucleotide sequence ID" value="NZ_CP014263.1"/>
</dbReference>
<keyword evidence="1" id="KW-1133">Transmembrane helix</keyword>
<dbReference type="Proteomes" id="UP000187941">
    <property type="component" value="Chromosome"/>
</dbReference>
<evidence type="ECO:0000256" key="1">
    <source>
        <dbReference type="SAM" id="Phobius"/>
    </source>
</evidence>
<accession>A0A1P9WUI4</accession>
<dbReference type="EMBL" id="CP014263">
    <property type="protein sequence ID" value="AQG79044.1"/>
    <property type="molecule type" value="Genomic_DNA"/>
</dbReference>
<proteinExistence type="predicted"/>
<feature type="transmembrane region" description="Helical" evidence="1">
    <location>
        <begin position="69"/>
        <end position="90"/>
    </location>
</feature>
<dbReference type="AlphaFoldDB" id="A0A1P9WUI4"/>
<gene>
    <name evidence="2" type="ORF">AWR27_06730</name>
</gene>